<evidence type="ECO:0000313" key="2">
    <source>
        <dbReference type="Proteomes" id="UP001519306"/>
    </source>
</evidence>
<dbReference type="EMBL" id="JAGGLJ010000002">
    <property type="protein sequence ID" value="MBP2024765.1"/>
    <property type="molecule type" value="Genomic_DNA"/>
</dbReference>
<comment type="caution">
    <text evidence="1">The sequence shown here is derived from an EMBL/GenBank/DDBJ whole genome shotgun (WGS) entry which is preliminary data.</text>
</comment>
<accession>A0ABS4KBP4</accession>
<dbReference type="SUPFAM" id="SSF55186">
    <property type="entry name" value="ThrRS/AlaRS common domain"/>
    <property type="match status" value="1"/>
</dbReference>
<sequence length="375" mass="43043">MKNRYIKYPYEKEYITSVEDKKNINNITYCRPEESIIFLGSSHIHGDKYTINSEKPKIIEGNNSTYFSCDSESMKMAIDYDRRLDIMQQNLGNAIARLCIKTSTSLNVEDYKIDEISNRIYLLEKDISFNTINQLEDLANYMINANLLVNIFEGYIELKGMGSIDYSGPCLKRTGEISILKISNIEKIDGKVVLSISCGIRGFKNYREKFTLIDNIKNILFLNSDEDILKEIKSLKSKGDNLKEENKRMEKELGLETVKEYKKLATTVDGINYIYKVVRNVNFKDIKFISNYIMDDYNFVQIYGIPNGPMSQVLVARSKNLNIDLKAIFDKLSTKFSVNGTGNMFTIQANVKSEQLAGVMESFLIEIKKSNPLIK</sequence>
<dbReference type="RefSeq" id="WP_210060074.1">
    <property type="nucleotide sequence ID" value="NZ_JAGGLJ010000002.1"/>
</dbReference>
<name>A0ABS4KBP4_9FIRM</name>
<proteinExistence type="predicted"/>
<evidence type="ECO:0000313" key="1">
    <source>
        <dbReference type="EMBL" id="MBP2024765.1"/>
    </source>
</evidence>
<protein>
    <submittedName>
        <fullName evidence="1">Ser-tRNA(Ala) deacylase AlaX</fullName>
    </submittedName>
</protein>
<keyword evidence="2" id="KW-1185">Reference proteome</keyword>
<organism evidence="1 2">
    <name type="scientific">Peptoniphilus stercorisuis</name>
    <dbReference type="NCBI Taxonomy" id="1436965"/>
    <lineage>
        <taxon>Bacteria</taxon>
        <taxon>Bacillati</taxon>
        <taxon>Bacillota</taxon>
        <taxon>Tissierellia</taxon>
        <taxon>Tissierellales</taxon>
        <taxon>Peptoniphilaceae</taxon>
        <taxon>Peptoniphilus</taxon>
    </lineage>
</organism>
<dbReference type="Proteomes" id="UP001519306">
    <property type="component" value="Unassembled WGS sequence"/>
</dbReference>
<dbReference type="InterPro" id="IPR018163">
    <property type="entry name" value="Thr/Ala-tRNA-synth_IIc_edit"/>
</dbReference>
<gene>
    <name evidence="1" type="ORF">J2Z71_000281</name>
</gene>
<reference evidence="1 2" key="1">
    <citation type="submission" date="2021-03" db="EMBL/GenBank/DDBJ databases">
        <title>Genomic Encyclopedia of Type Strains, Phase IV (KMG-IV): sequencing the most valuable type-strain genomes for metagenomic binning, comparative biology and taxonomic classification.</title>
        <authorList>
            <person name="Goeker M."/>
        </authorList>
    </citation>
    <scope>NUCLEOTIDE SEQUENCE [LARGE SCALE GENOMIC DNA]</scope>
    <source>
        <strain evidence="1 2">DSM 27563</strain>
    </source>
</reference>